<protein>
    <submittedName>
        <fullName evidence="2">Uncharacterized protein</fullName>
    </submittedName>
</protein>
<evidence type="ECO:0000256" key="1">
    <source>
        <dbReference type="SAM" id="MobiDB-lite"/>
    </source>
</evidence>
<dbReference type="AlphaFoldDB" id="A0A8T0DS50"/>
<keyword evidence="3" id="KW-1185">Reference proteome</keyword>
<dbReference type="OrthoDB" id="6022652at2759"/>
<accession>A0A8T0DS50</accession>
<organism evidence="2 3">
    <name type="scientific">Paragonimus westermani</name>
    <dbReference type="NCBI Taxonomy" id="34504"/>
    <lineage>
        <taxon>Eukaryota</taxon>
        <taxon>Metazoa</taxon>
        <taxon>Spiralia</taxon>
        <taxon>Lophotrochozoa</taxon>
        <taxon>Platyhelminthes</taxon>
        <taxon>Trematoda</taxon>
        <taxon>Digenea</taxon>
        <taxon>Plagiorchiida</taxon>
        <taxon>Troglotremata</taxon>
        <taxon>Troglotrematidae</taxon>
        <taxon>Paragonimus</taxon>
    </lineage>
</organism>
<sequence length="385" mass="41379">MQIDVSKVKNMFGKSEEEKKPNTGGADFRSVNVCLHQETLAKQRKRVFALESNREFTNPNDIFPTGKVPSPLENVRKTTAAVKQSLVTKATTNEFTTKPCDFPVFHVPAQQSNHSTKEKKAPLAVYSDDSLSSTTTTGSSTEVWNLESTKSTKVAGPFNPSNIVSMIDETSDSTLENLPIPLPTGILKATVQPVTNNTSPKPNTKVAAKGSRGVRFSTTVTVDDGSEVVRLNCTLDDSELGKNKVSPTEKQTTGITKSIAPPEKVGLRGKFSFDRNIPLQGTNKPFGTNAHRNACIATQSESHKPKTGPTEEVPVAKLNTNGIESTVTNDGESNEQNLSAPAPPPRRSSQITNATGDAGMAVPKSPQTKDEVAELQVSTGLEFKT</sequence>
<feature type="region of interest" description="Disordered" evidence="1">
    <location>
        <begin position="298"/>
        <end position="385"/>
    </location>
</feature>
<dbReference type="EMBL" id="JTDF01001044">
    <property type="protein sequence ID" value="KAF8570573.1"/>
    <property type="molecule type" value="Genomic_DNA"/>
</dbReference>
<evidence type="ECO:0000313" key="2">
    <source>
        <dbReference type="EMBL" id="KAF8570573.1"/>
    </source>
</evidence>
<dbReference type="Proteomes" id="UP000699462">
    <property type="component" value="Unassembled WGS sequence"/>
</dbReference>
<reference evidence="2 3" key="1">
    <citation type="submission" date="2019-07" db="EMBL/GenBank/DDBJ databases">
        <title>Annotation for the trematode Paragonimus westermani.</title>
        <authorList>
            <person name="Choi Y.-J."/>
        </authorList>
    </citation>
    <scope>NUCLEOTIDE SEQUENCE [LARGE SCALE GENOMIC DNA]</scope>
    <source>
        <strain evidence="2">180907_Pwestermani</strain>
    </source>
</reference>
<feature type="region of interest" description="Disordered" evidence="1">
    <location>
        <begin position="1"/>
        <end position="28"/>
    </location>
</feature>
<proteinExistence type="predicted"/>
<comment type="caution">
    <text evidence="2">The sequence shown here is derived from an EMBL/GenBank/DDBJ whole genome shotgun (WGS) entry which is preliminary data.</text>
</comment>
<name>A0A8T0DS50_9TREM</name>
<gene>
    <name evidence="2" type="ORF">P879_04141</name>
</gene>
<evidence type="ECO:0000313" key="3">
    <source>
        <dbReference type="Proteomes" id="UP000699462"/>
    </source>
</evidence>
<feature type="compositionally biased region" description="Polar residues" evidence="1">
    <location>
        <begin position="318"/>
        <end position="338"/>
    </location>
</feature>